<protein>
    <recommendedName>
        <fullName evidence="4">Peptidase M50B-like protein</fullName>
    </recommendedName>
</protein>
<evidence type="ECO:0000313" key="3">
    <source>
        <dbReference type="Proteomes" id="UP000245533"/>
    </source>
</evidence>
<keyword evidence="1" id="KW-0472">Membrane</keyword>
<sequence length="202" mass="23352">MIDKLQQIPWSVFVKKWWLSAAMIPFIIYHLHQAYWVLRFNIFFSISYSFPFPINLENFLISNFLLIIHEAGHTFFGILGNRTLTILGGSLNELILPCILIGFFIINRYYKWTQFGFYFLGSAWLSIAFYAADAGERQLPLIGNLGSESHDWGNLLARWDLLEYDTQIAATMVAAGLLCYLTALVIPLFFYETEQVDLDLDL</sequence>
<feature type="transmembrane region" description="Helical" evidence="1">
    <location>
        <begin position="168"/>
        <end position="191"/>
    </location>
</feature>
<feature type="transmembrane region" description="Helical" evidence="1">
    <location>
        <begin position="115"/>
        <end position="132"/>
    </location>
</feature>
<accession>A0A316TWS1</accession>
<evidence type="ECO:0000313" key="2">
    <source>
        <dbReference type="EMBL" id="PWN07012.1"/>
    </source>
</evidence>
<gene>
    <name evidence="2" type="ORF">DDZ15_07000</name>
</gene>
<proteinExistence type="predicted"/>
<dbReference type="Proteomes" id="UP000245533">
    <property type="component" value="Unassembled WGS sequence"/>
</dbReference>
<feature type="transmembrane region" description="Helical" evidence="1">
    <location>
        <begin position="86"/>
        <end position="106"/>
    </location>
</feature>
<dbReference type="OrthoDB" id="9801221at2"/>
<dbReference type="AlphaFoldDB" id="A0A316TWS1"/>
<keyword evidence="3" id="KW-1185">Reference proteome</keyword>
<dbReference type="EMBL" id="QGGB01000005">
    <property type="protein sequence ID" value="PWN07012.1"/>
    <property type="molecule type" value="Genomic_DNA"/>
</dbReference>
<reference evidence="2 3" key="1">
    <citation type="submission" date="2018-05" db="EMBL/GenBank/DDBJ databases">
        <title>Rhodohalobacter halophilus gen. nov., sp. nov., a moderately halophilic member of the family Balneolaceae.</title>
        <authorList>
            <person name="Liu Z.-W."/>
        </authorList>
    </citation>
    <scope>NUCLEOTIDE SEQUENCE [LARGE SCALE GENOMIC DNA]</scope>
    <source>
        <strain evidence="2 3">8A47</strain>
    </source>
</reference>
<keyword evidence="1" id="KW-1133">Transmembrane helix</keyword>
<organism evidence="2 3">
    <name type="scientific">Rhodohalobacter mucosus</name>
    <dbReference type="NCBI Taxonomy" id="2079485"/>
    <lineage>
        <taxon>Bacteria</taxon>
        <taxon>Pseudomonadati</taxon>
        <taxon>Balneolota</taxon>
        <taxon>Balneolia</taxon>
        <taxon>Balneolales</taxon>
        <taxon>Balneolaceae</taxon>
        <taxon>Rhodohalobacter</taxon>
    </lineage>
</organism>
<name>A0A316TWS1_9BACT</name>
<evidence type="ECO:0008006" key="4">
    <source>
        <dbReference type="Google" id="ProtNLM"/>
    </source>
</evidence>
<keyword evidence="1" id="KW-0812">Transmembrane</keyword>
<comment type="caution">
    <text evidence="2">The sequence shown here is derived from an EMBL/GenBank/DDBJ whole genome shotgun (WGS) entry which is preliminary data.</text>
</comment>
<dbReference type="RefSeq" id="WP_109646361.1">
    <property type="nucleotide sequence ID" value="NZ_QGGB01000005.1"/>
</dbReference>
<evidence type="ECO:0000256" key="1">
    <source>
        <dbReference type="SAM" id="Phobius"/>
    </source>
</evidence>
<feature type="transmembrane region" description="Helical" evidence="1">
    <location>
        <begin position="17"/>
        <end position="38"/>
    </location>
</feature>